<dbReference type="OrthoDB" id="66811at2"/>
<dbReference type="CDD" id="cd17474">
    <property type="entry name" value="MFS_YfmO_like"/>
    <property type="match status" value="1"/>
</dbReference>
<feature type="transmembrane region" description="Helical" evidence="6">
    <location>
        <begin position="256"/>
        <end position="278"/>
    </location>
</feature>
<evidence type="ECO:0000313" key="8">
    <source>
        <dbReference type="EMBL" id="QDQ98856.1"/>
    </source>
</evidence>
<feature type="region of interest" description="Disordered" evidence="5">
    <location>
        <begin position="419"/>
        <end position="450"/>
    </location>
</feature>
<feature type="transmembrane region" description="Helical" evidence="6">
    <location>
        <begin position="154"/>
        <end position="177"/>
    </location>
</feature>
<feature type="transmembrane region" description="Helical" evidence="6">
    <location>
        <begin position="67"/>
        <end position="88"/>
    </location>
</feature>
<evidence type="ECO:0000259" key="7">
    <source>
        <dbReference type="PROSITE" id="PS50850"/>
    </source>
</evidence>
<feature type="transmembrane region" description="Helical" evidence="6">
    <location>
        <begin position="95"/>
        <end position="114"/>
    </location>
</feature>
<dbReference type="InterPro" id="IPR036259">
    <property type="entry name" value="MFS_trans_sf"/>
</dbReference>
<keyword evidence="3 6" id="KW-1133">Transmembrane helix</keyword>
<feature type="transmembrane region" description="Helical" evidence="6">
    <location>
        <begin position="385"/>
        <end position="404"/>
    </location>
</feature>
<dbReference type="SUPFAM" id="SSF103473">
    <property type="entry name" value="MFS general substrate transporter"/>
    <property type="match status" value="1"/>
</dbReference>
<evidence type="ECO:0000256" key="3">
    <source>
        <dbReference type="ARBA" id="ARBA00022989"/>
    </source>
</evidence>
<reference evidence="8 9" key="2">
    <citation type="submission" date="2019-07" db="EMBL/GenBank/DDBJ databases">
        <authorList>
            <person name="Huang Y."/>
        </authorList>
    </citation>
    <scope>NUCLEOTIDE SEQUENCE [LARGE SCALE GENOMIC DNA]</scope>
    <source>
        <strain evidence="8 9">HY188</strain>
    </source>
</reference>
<keyword evidence="9" id="KW-1185">Reference proteome</keyword>
<gene>
    <name evidence="8" type="ORF">FO059_17780</name>
</gene>
<dbReference type="InterPro" id="IPR053200">
    <property type="entry name" value="YfmO-like"/>
</dbReference>
<sequence length="450" mass="46540">MSTTPHSAPPDHADEHPGLLDALKGQPKQVWVTAFAAVIAFMGIGLVDPILNTITEALHATPSQTTLLFASYLGVQVFAMLLTGLMSYRFGAKRTVVTGLVLIVIAAGLCAFAGTIEQLVWLRALWGLGNAFFIATALSVIVGAATGGQKGAILMYEAALGLGLAVGPLAGAVLGNISWRGPFAGTAILMAIGALLCVIMLQRDGDKADRTPIRLTDPIRALKDRNLLMTSIGSAFYTAAFFAVIAWAPFALGKGAYYIGFVFFGWGLCVAVSGVFVAPRVSAKFGERHGLMGAVFLCAVVLAVIAVGTAIESDALIVVGVVVSGLVSGVLNTLFTGAAMSSATTVRSVSSAGYNFLRWMGGAVSAILVGHLAEWFGSDGNPAMAAPFWAGALCCIIAVGVLSLRPRAAARTESELEVLEDSVSAEGPAQAVDESELEPRGDADAVHSRA</sequence>
<dbReference type="Gene3D" id="1.20.1250.20">
    <property type="entry name" value="MFS general substrate transporter like domains"/>
    <property type="match status" value="1"/>
</dbReference>
<dbReference type="Pfam" id="PF07690">
    <property type="entry name" value="MFS_1"/>
    <property type="match status" value="1"/>
</dbReference>
<feature type="domain" description="Major facilitator superfamily (MFS) profile" evidence="7">
    <location>
        <begin position="29"/>
        <end position="409"/>
    </location>
</feature>
<dbReference type="InterPro" id="IPR011701">
    <property type="entry name" value="MFS"/>
</dbReference>
<comment type="subcellular location">
    <subcellularLocation>
        <location evidence="1">Cell membrane</location>
        <topology evidence="1">Multi-pass membrane protein</topology>
    </subcellularLocation>
</comment>
<feature type="transmembrane region" description="Helical" evidence="6">
    <location>
        <begin position="183"/>
        <end position="201"/>
    </location>
</feature>
<organism evidence="8 9">
    <name type="scientific">Tomitella fengzijianii</name>
    <dbReference type="NCBI Taxonomy" id="2597660"/>
    <lineage>
        <taxon>Bacteria</taxon>
        <taxon>Bacillati</taxon>
        <taxon>Actinomycetota</taxon>
        <taxon>Actinomycetes</taxon>
        <taxon>Mycobacteriales</taxon>
        <taxon>Tomitella</taxon>
    </lineage>
</organism>
<evidence type="ECO:0000256" key="6">
    <source>
        <dbReference type="SAM" id="Phobius"/>
    </source>
</evidence>
<feature type="transmembrane region" description="Helical" evidence="6">
    <location>
        <begin position="317"/>
        <end position="335"/>
    </location>
</feature>
<dbReference type="PANTHER" id="PTHR43683:SF1">
    <property type="entry name" value="MULTIDRUG EFFLUX PROTEIN YFMO"/>
    <property type="match status" value="1"/>
</dbReference>
<name>A0A516X716_9ACTN</name>
<dbReference type="InterPro" id="IPR001958">
    <property type="entry name" value="Tet-R_TetA/multi-R_MdtG-like"/>
</dbReference>
<dbReference type="AlphaFoldDB" id="A0A516X716"/>
<protein>
    <submittedName>
        <fullName evidence="8">MFS transporter</fullName>
    </submittedName>
</protein>
<dbReference type="PANTHER" id="PTHR43683">
    <property type="entry name" value="MULTIDRUG EFFLUX PROTEIN YFMO"/>
    <property type="match status" value="1"/>
</dbReference>
<feature type="compositionally biased region" description="Basic and acidic residues" evidence="5">
    <location>
        <begin position="437"/>
        <end position="450"/>
    </location>
</feature>
<dbReference type="EMBL" id="CP041765">
    <property type="protein sequence ID" value="QDQ98856.1"/>
    <property type="molecule type" value="Genomic_DNA"/>
</dbReference>
<dbReference type="GO" id="GO:0022857">
    <property type="term" value="F:transmembrane transporter activity"/>
    <property type="evidence" value="ECO:0007669"/>
    <property type="project" value="InterPro"/>
</dbReference>
<evidence type="ECO:0000256" key="2">
    <source>
        <dbReference type="ARBA" id="ARBA00022692"/>
    </source>
</evidence>
<feature type="transmembrane region" description="Helical" evidence="6">
    <location>
        <begin position="120"/>
        <end position="142"/>
    </location>
</feature>
<feature type="transmembrane region" description="Helical" evidence="6">
    <location>
        <begin position="290"/>
        <end position="311"/>
    </location>
</feature>
<feature type="transmembrane region" description="Helical" evidence="6">
    <location>
        <begin position="30"/>
        <end position="47"/>
    </location>
</feature>
<feature type="transmembrane region" description="Helical" evidence="6">
    <location>
        <begin position="227"/>
        <end position="250"/>
    </location>
</feature>
<keyword evidence="2 6" id="KW-0812">Transmembrane</keyword>
<dbReference type="Proteomes" id="UP000317344">
    <property type="component" value="Chromosome"/>
</dbReference>
<dbReference type="KEGG" id="toy:FO059_17780"/>
<dbReference type="InterPro" id="IPR020846">
    <property type="entry name" value="MFS_dom"/>
</dbReference>
<dbReference type="GO" id="GO:0005886">
    <property type="term" value="C:plasma membrane"/>
    <property type="evidence" value="ECO:0007669"/>
    <property type="project" value="UniProtKB-SubCell"/>
</dbReference>
<evidence type="ECO:0000256" key="4">
    <source>
        <dbReference type="ARBA" id="ARBA00023136"/>
    </source>
</evidence>
<dbReference type="RefSeq" id="WP_143910260.1">
    <property type="nucleotide sequence ID" value="NZ_CP041765.1"/>
</dbReference>
<keyword evidence="4 6" id="KW-0472">Membrane</keyword>
<reference evidence="8 9" key="1">
    <citation type="submission" date="2019-07" db="EMBL/GenBank/DDBJ databases">
        <title>Tomitella cavernea sp. nov., an actinomycete isolated from soil.</title>
        <authorList>
            <person name="Cheng J."/>
        </authorList>
    </citation>
    <scope>NUCLEOTIDE SEQUENCE [LARGE SCALE GENOMIC DNA]</scope>
    <source>
        <strain evidence="8 9">HY188</strain>
    </source>
</reference>
<dbReference type="PRINTS" id="PR01035">
    <property type="entry name" value="TCRTETA"/>
</dbReference>
<proteinExistence type="predicted"/>
<accession>A0A516X716</accession>
<feature type="transmembrane region" description="Helical" evidence="6">
    <location>
        <begin position="356"/>
        <end position="373"/>
    </location>
</feature>
<evidence type="ECO:0000256" key="1">
    <source>
        <dbReference type="ARBA" id="ARBA00004651"/>
    </source>
</evidence>
<evidence type="ECO:0000313" key="9">
    <source>
        <dbReference type="Proteomes" id="UP000317344"/>
    </source>
</evidence>
<dbReference type="PROSITE" id="PS50850">
    <property type="entry name" value="MFS"/>
    <property type="match status" value="1"/>
</dbReference>
<evidence type="ECO:0000256" key="5">
    <source>
        <dbReference type="SAM" id="MobiDB-lite"/>
    </source>
</evidence>